<gene>
    <name evidence="1" type="ORF">g.36804</name>
</gene>
<protein>
    <submittedName>
        <fullName evidence="1">Uncharacterized protein</fullName>
    </submittedName>
</protein>
<feature type="non-terminal residue" evidence="1">
    <location>
        <position position="1"/>
    </location>
</feature>
<accession>A0A1B6CWI0</accession>
<evidence type="ECO:0000313" key="1">
    <source>
        <dbReference type="EMBL" id="JAS17741.1"/>
    </source>
</evidence>
<reference evidence="1" key="1">
    <citation type="submission" date="2015-12" db="EMBL/GenBank/DDBJ databases">
        <title>De novo transcriptome assembly of four potential Pierce s Disease insect vectors from Arizona vineyards.</title>
        <authorList>
            <person name="Tassone E.E."/>
        </authorList>
    </citation>
    <scope>NUCLEOTIDE SEQUENCE</scope>
</reference>
<organism evidence="1">
    <name type="scientific">Clastoptera arizonana</name>
    <name type="common">Arizona spittle bug</name>
    <dbReference type="NCBI Taxonomy" id="38151"/>
    <lineage>
        <taxon>Eukaryota</taxon>
        <taxon>Metazoa</taxon>
        <taxon>Ecdysozoa</taxon>
        <taxon>Arthropoda</taxon>
        <taxon>Hexapoda</taxon>
        <taxon>Insecta</taxon>
        <taxon>Pterygota</taxon>
        <taxon>Neoptera</taxon>
        <taxon>Paraneoptera</taxon>
        <taxon>Hemiptera</taxon>
        <taxon>Auchenorrhyncha</taxon>
        <taxon>Cercopoidea</taxon>
        <taxon>Clastopteridae</taxon>
        <taxon>Clastoptera</taxon>
    </lineage>
</organism>
<proteinExistence type="predicted"/>
<name>A0A1B6CWI0_9HEMI</name>
<dbReference type="EMBL" id="GEDC01019557">
    <property type="protein sequence ID" value="JAS17741.1"/>
    <property type="molecule type" value="Transcribed_RNA"/>
</dbReference>
<sequence length="218" mass="24460">NILSGMGTYSKTTFSRNPELQKILFLQWPVSVFILNYFCNCEDTITSKPGTNSSKISDFYNMNWDSKNISKSEILRNLTRGPFKMWSPIKSEMNTDVQFSNEGISIQRQPYVPDTLPILNYDAQKNIVLNLYCVRGNDNKLIDAGKGKVCAQILAPLYDDALDAELHRFLSGVLQVPREDINVTFIGSENERKVTVAGKSISGGVALERLLEVLESPV</sequence>
<dbReference type="AlphaFoldDB" id="A0A1B6CWI0"/>